<sequence>MASDQLREFFERARQQGKIRAWGVSQEEGLEADFARAFAPEGVSQLRGDVLDPAPRPADVAFGVLNAPHARLAQALSTNAQLARHWRDTLEIDPQAPGMLAKLILGSSLTATGCRAILYSTTKPQRVTDAASAVCAPPDPEIVTRFLGLVEEFRAGACA</sequence>
<dbReference type="Proteomes" id="UP000467130">
    <property type="component" value="Chromosome"/>
</dbReference>
<protein>
    <submittedName>
        <fullName evidence="1">Uncharacterized protein</fullName>
    </submittedName>
</protein>
<dbReference type="KEGG" id="msto:MSTO_50370"/>
<dbReference type="EMBL" id="AP022587">
    <property type="protein sequence ID" value="BBY24832.1"/>
    <property type="molecule type" value="Genomic_DNA"/>
</dbReference>
<gene>
    <name evidence="1" type="ORF">MSTO_50370</name>
</gene>
<evidence type="ECO:0000313" key="2">
    <source>
        <dbReference type="Proteomes" id="UP000467130"/>
    </source>
</evidence>
<keyword evidence="2" id="KW-1185">Reference proteome</keyword>
<organism evidence="1 2">
    <name type="scientific">Mycobacterium stomatepiae</name>
    <dbReference type="NCBI Taxonomy" id="470076"/>
    <lineage>
        <taxon>Bacteria</taxon>
        <taxon>Bacillati</taxon>
        <taxon>Actinomycetota</taxon>
        <taxon>Actinomycetes</taxon>
        <taxon>Mycobacteriales</taxon>
        <taxon>Mycobacteriaceae</taxon>
        <taxon>Mycobacterium</taxon>
        <taxon>Mycobacterium simiae complex</taxon>
    </lineage>
</organism>
<evidence type="ECO:0000313" key="1">
    <source>
        <dbReference type="EMBL" id="BBY24832.1"/>
    </source>
</evidence>
<proteinExistence type="predicted"/>
<accession>A0A7I7QF97</accession>
<dbReference type="AlphaFoldDB" id="A0A7I7QF97"/>
<name>A0A7I7QF97_9MYCO</name>
<reference evidence="1 2" key="1">
    <citation type="journal article" date="2019" name="Emerg. Microbes Infect.">
        <title>Comprehensive subspecies identification of 175 nontuberculous mycobacteria species based on 7547 genomic profiles.</title>
        <authorList>
            <person name="Matsumoto Y."/>
            <person name="Kinjo T."/>
            <person name="Motooka D."/>
            <person name="Nabeya D."/>
            <person name="Jung N."/>
            <person name="Uechi K."/>
            <person name="Horii T."/>
            <person name="Iida T."/>
            <person name="Fujita J."/>
            <person name="Nakamura S."/>
        </authorList>
    </citation>
    <scope>NUCLEOTIDE SEQUENCE [LARGE SCALE GENOMIC DNA]</scope>
    <source>
        <strain evidence="1 2">JCM 17783</strain>
    </source>
</reference>